<feature type="region of interest" description="Disordered" evidence="1">
    <location>
        <begin position="95"/>
        <end position="116"/>
    </location>
</feature>
<dbReference type="InParanoid" id="D8LIM3"/>
<dbReference type="GO" id="GO:0006508">
    <property type="term" value="P:proteolysis"/>
    <property type="evidence" value="ECO:0007669"/>
    <property type="project" value="InterPro"/>
</dbReference>
<name>D8LIM3_ECTSI</name>
<evidence type="ECO:0000259" key="3">
    <source>
        <dbReference type="Pfam" id="PF02617"/>
    </source>
</evidence>
<keyword evidence="5" id="KW-1185">Reference proteome</keyword>
<feature type="chain" id="PRO_5003117248" description="Adaptor protein ClpS core domain-containing protein" evidence="2">
    <location>
        <begin position="22"/>
        <end position="212"/>
    </location>
</feature>
<dbReference type="Gene3D" id="3.30.1390.10">
    <property type="match status" value="1"/>
</dbReference>
<keyword evidence="2" id="KW-0732">Signal</keyword>
<dbReference type="EMBL" id="FN648399">
    <property type="protein sequence ID" value="CBN75933.1"/>
    <property type="molecule type" value="Genomic_DNA"/>
</dbReference>
<evidence type="ECO:0000256" key="2">
    <source>
        <dbReference type="SAM" id="SignalP"/>
    </source>
</evidence>
<accession>D8LIM3</accession>
<dbReference type="InterPro" id="IPR014719">
    <property type="entry name" value="Ribosomal_bL12_C/ClpS-like"/>
</dbReference>
<dbReference type="InterPro" id="IPR022935">
    <property type="entry name" value="ClpS"/>
</dbReference>
<protein>
    <recommendedName>
        <fullName evidence="3">Adaptor protein ClpS core domain-containing protein</fullName>
    </recommendedName>
</protein>
<dbReference type="Proteomes" id="UP000002630">
    <property type="component" value="Linkage Group LG23"/>
</dbReference>
<dbReference type="OrthoDB" id="2308at2759"/>
<dbReference type="OMA" id="FTRCEPI"/>
<dbReference type="SUPFAM" id="SSF54736">
    <property type="entry name" value="ClpS-like"/>
    <property type="match status" value="1"/>
</dbReference>
<dbReference type="InterPro" id="IPR003769">
    <property type="entry name" value="ClpS_core"/>
</dbReference>
<reference evidence="4 5" key="1">
    <citation type="journal article" date="2010" name="Nature">
        <title>The Ectocarpus genome and the independent evolution of multicellularity in brown algae.</title>
        <authorList>
            <person name="Cock J.M."/>
            <person name="Sterck L."/>
            <person name="Rouze P."/>
            <person name="Scornet D."/>
            <person name="Allen A.E."/>
            <person name="Amoutzias G."/>
            <person name="Anthouard V."/>
            <person name="Artiguenave F."/>
            <person name="Aury J.M."/>
            <person name="Badger J.H."/>
            <person name="Beszteri B."/>
            <person name="Billiau K."/>
            <person name="Bonnet E."/>
            <person name="Bothwell J.H."/>
            <person name="Bowler C."/>
            <person name="Boyen C."/>
            <person name="Brownlee C."/>
            <person name="Carrano C.J."/>
            <person name="Charrier B."/>
            <person name="Cho G.Y."/>
            <person name="Coelho S.M."/>
            <person name="Collen J."/>
            <person name="Corre E."/>
            <person name="Da Silva C."/>
            <person name="Delage L."/>
            <person name="Delaroque N."/>
            <person name="Dittami S.M."/>
            <person name="Doulbeau S."/>
            <person name="Elias M."/>
            <person name="Farnham G."/>
            <person name="Gachon C.M."/>
            <person name="Gschloessl B."/>
            <person name="Heesch S."/>
            <person name="Jabbari K."/>
            <person name="Jubin C."/>
            <person name="Kawai H."/>
            <person name="Kimura K."/>
            <person name="Kloareg B."/>
            <person name="Kupper F.C."/>
            <person name="Lang D."/>
            <person name="Le Bail A."/>
            <person name="Leblanc C."/>
            <person name="Lerouge P."/>
            <person name="Lohr M."/>
            <person name="Lopez P.J."/>
            <person name="Martens C."/>
            <person name="Maumus F."/>
            <person name="Michel G."/>
            <person name="Miranda-Saavedra D."/>
            <person name="Morales J."/>
            <person name="Moreau H."/>
            <person name="Motomura T."/>
            <person name="Nagasato C."/>
            <person name="Napoli C.A."/>
            <person name="Nelson D.R."/>
            <person name="Nyvall-Collen P."/>
            <person name="Peters A.F."/>
            <person name="Pommier C."/>
            <person name="Potin P."/>
            <person name="Poulain J."/>
            <person name="Quesneville H."/>
            <person name="Read B."/>
            <person name="Rensing S.A."/>
            <person name="Ritter A."/>
            <person name="Rousvoal S."/>
            <person name="Samanta M."/>
            <person name="Samson G."/>
            <person name="Schroeder D.C."/>
            <person name="Segurens B."/>
            <person name="Strittmatter M."/>
            <person name="Tonon T."/>
            <person name="Tregear J.W."/>
            <person name="Valentin K."/>
            <person name="von Dassow P."/>
            <person name="Yamagishi T."/>
            <person name="Van de Peer Y."/>
            <person name="Wincker P."/>
        </authorList>
    </citation>
    <scope>NUCLEOTIDE SEQUENCE [LARGE SCALE GENOMIC DNA]</scope>
    <source>
        <strain evidence="5">Ec32 / CCAP1310/4</strain>
    </source>
</reference>
<organism evidence="4 5">
    <name type="scientific">Ectocarpus siliculosus</name>
    <name type="common">Brown alga</name>
    <name type="synonym">Conferva siliculosa</name>
    <dbReference type="NCBI Taxonomy" id="2880"/>
    <lineage>
        <taxon>Eukaryota</taxon>
        <taxon>Sar</taxon>
        <taxon>Stramenopiles</taxon>
        <taxon>Ochrophyta</taxon>
        <taxon>PX clade</taxon>
        <taxon>Phaeophyceae</taxon>
        <taxon>Ectocarpales</taxon>
        <taxon>Ectocarpaceae</taxon>
        <taxon>Ectocarpus</taxon>
    </lineage>
</organism>
<gene>
    <name evidence="4" type="ORF">Esi_0220_0015</name>
</gene>
<feature type="domain" description="Adaptor protein ClpS core" evidence="3">
    <location>
        <begin position="122"/>
        <end position="188"/>
    </location>
</feature>
<dbReference type="eggNOG" id="ENOG502SC6E">
    <property type="taxonomic scope" value="Eukaryota"/>
</dbReference>
<evidence type="ECO:0000313" key="5">
    <source>
        <dbReference type="Proteomes" id="UP000002630"/>
    </source>
</evidence>
<sequence>MGGSWRVGFALLSAFASGTTGFVLKAPLPNNGAAASAVRRPATAACPLYAARSTVAAGSDGVAAPPPRTPWTCLAPGGKVGRAKVSLERAVTSVAAPKSESAQETKKKQVTKTKRATETEDAPMFQVLVIGDEEYNREHVVMSIQDIVPDTDNTRAAEIFEEAQEGGKGFCGTYPEEEAELYVEQFTRCEPIIYADMEKEGAQKGAEAGASA</sequence>
<dbReference type="GO" id="GO:0030163">
    <property type="term" value="P:protein catabolic process"/>
    <property type="evidence" value="ECO:0007669"/>
    <property type="project" value="InterPro"/>
</dbReference>
<dbReference type="Pfam" id="PF02617">
    <property type="entry name" value="ClpS"/>
    <property type="match status" value="1"/>
</dbReference>
<dbReference type="AlphaFoldDB" id="D8LIM3"/>
<dbReference type="EMBL" id="FN649748">
    <property type="protein sequence ID" value="CBN75933.1"/>
    <property type="molecule type" value="Genomic_DNA"/>
</dbReference>
<dbReference type="PANTHER" id="PTHR33473:SF17">
    <property type="entry name" value="ATP-DEPENDENT CLP PROTEASE ADAPTER PROTEIN CLPS1, CHLOROPLASTIC"/>
    <property type="match status" value="1"/>
</dbReference>
<evidence type="ECO:0000313" key="4">
    <source>
        <dbReference type="EMBL" id="CBN75933.1"/>
    </source>
</evidence>
<dbReference type="PANTHER" id="PTHR33473">
    <property type="entry name" value="ATP-DEPENDENT CLP PROTEASE ADAPTER PROTEIN CLPS1, CHLOROPLASTIC"/>
    <property type="match status" value="1"/>
</dbReference>
<evidence type="ECO:0000256" key="1">
    <source>
        <dbReference type="SAM" id="MobiDB-lite"/>
    </source>
</evidence>
<proteinExistence type="predicted"/>
<feature type="signal peptide" evidence="2">
    <location>
        <begin position="1"/>
        <end position="21"/>
    </location>
</feature>